<dbReference type="GO" id="GO:0009897">
    <property type="term" value="C:external side of plasma membrane"/>
    <property type="evidence" value="ECO:0007669"/>
    <property type="project" value="TreeGrafter"/>
</dbReference>
<evidence type="ECO:0000256" key="11">
    <source>
        <dbReference type="SAM" id="SignalP"/>
    </source>
</evidence>
<dbReference type="GeneID" id="112235497"/>
<dbReference type="AlphaFoldDB" id="A0AAZ3RZY2"/>
<dbReference type="PANTHER" id="PTHR24100">
    <property type="entry name" value="BUTYROPHILIN"/>
    <property type="match status" value="1"/>
</dbReference>
<dbReference type="GO" id="GO:0050852">
    <property type="term" value="P:T cell receptor signaling pathway"/>
    <property type="evidence" value="ECO:0007669"/>
    <property type="project" value="TreeGrafter"/>
</dbReference>
<keyword evidence="3 11" id="KW-0732">Signal</keyword>
<evidence type="ECO:0000256" key="2">
    <source>
        <dbReference type="ARBA" id="ARBA00022692"/>
    </source>
</evidence>
<evidence type="ECO:0000256" key="4">
    <source>
        <dbReference type="ARBA" id="ARBA00022989"/>
    </source>
</evidence>
<dbReference type="Pfam" id="PF07686">
    <property type="entry name" value="V-set"/>
    <property type="match status" value="1"/>
</dbReference>
<evidence type="ECO:0000256" key="3">
    <source>
        <dbReference type="ARBA" id="ARBA00022729"/>
    </source>
</evidence>
<dbReference type="InterPro" id="IPR053896">
    <property type="entry name" value="BTN3A2-like_Ig-C"/>
</dbReference>
<reference evidence="13" key="2">
    <citation type="submission" date="2025-08" db="UniProtKB">
        <authorList>
            <consortium name="Ensembl"/>
        </authorList>
    </citation>
    <scope>IDENTIFICATION</scope>
</reference>
<evidence type="ECO:0000256" key="8">
    <source>
        <dbReference type="ARBA" id="ARBA00023319"/>
    </source>
</evidence>
<organism evidence="13 14">
    <name type="scientific">Oncorhynchus tshawytscha</name>
    <name type="common">Chinook salmon</name>
    <name type="synonym">Salmo tshawytscha</name>
    <dbReference type="NCBI Taxonomy" id="74940"/>
    <lineage>
        <taxon>Eukaryota</taxon>
        <taxon>Metazoa</taxon>
        <taxon>Chordata</taxon>
        <taxon>Craniata</taxon>
        <taxon>Vertebrata</taxon>
        <taxon>Euteleostomi</taxon>
        <taxon>Actinopterygii</taxon>
        <taxon>Neopterygii</taxon>
        <taxon>Teleostei</taxon>
        <taxon>Protacanthopterygii</taxon>
        <taxon>Salmoniformes</taxon>
        <taxon>Salmonidae</taxon>
        <taxon>Salmoninae</taxon>
        <taxon>Oncorhynchus</taxon>
    </lineage>
</organism>
<dbReference type="GO" id="GO:0001817">
    <property type="term" value="P:regulation of cytokine production"/>
    <property type="evidence" value="ECO:0007669"/>
    <property type="project" value="TreeGrafter"/>
</dbReference>
<keyword evidence="7" id="KW-0325">Glycoprotein</keyword>
<dbReference type="InterPro" id="IPR011029">
    <property type="entry name" value="DEATH-like_dom_sf"/>
</dbReference>
<evidence type="ECO:0000313" key="13">
    <source>
        <dbReference type="Ensembl" id="ENSOTSP00005147036.1"/>
    </source>
</evidence>
<evidence type="ECO:0000256" key="7">
    <source>
        <dbReference type="ARBA" id="ARBA00023180"/>
    </source>
</evidence>
<feature type="signal peptide" evidence="11">
    <location>
        <begin position="1"/>
        <end position="27"/>
    </location>
</feature>
<dbReference type="GO" id="GO:1903037">
    <property type="term" value="P:regulation of leukocyte cell-cell adhesion"/>
    <property type="evidence" value="ECO:0007669"/>
    <property type="project" value="UniProtKB-ARBA"/>
</dbReference>
<sequence>MKTFPTSAVWCFGILFISVSLITTGSSDVVGPADPVVALAGDDVILPCSLKPSVSAEDMVVKWTGLYLKTKNVHLYRDGRDSNKDQSPSYKGRTSMFHEELKNGIVSLKLNIVTLSDAGSYRCFIPTLTSQVKETTVQLFVGVVSQPVISIGGTKGWGVVLKCESGGWFPKPEMEWLDSSGTILPADGAPEIYRDSEDLYAVRRHVTVNKTDTNRFTCRVQQPEINHLKETKIHVSEKRFRTMKMFHELLERHSQIMFVDIHKDDLIQSVTMVIPIAFYLIHSDGYSEIHAATTRKDQMTLLYQALEEAEDSMVKSDFYRILLDLEPDVVNHPGRPKDSDEEDLYLDELVQNLPGQLEKIRKHRDDLKEKLRKAEETIKSLSTSSGGQHETQTPSQNESEIEEMEIKSLPGPGRKSAPEMESLLDELEMGGRVTLDNNYML</sequence>
<dbReference type="InterPro" id="IPR003599">
    <property type="entry name" value="Ig_sub"/>
</dbReference>
<dbReference type="GeneTree" id="ENSGT01050000244843"/>
<protein>
    <recommendedName>
        <fullName evidence="12">Ig-like domain-containing protein</fullName>
    </recommendedName>
</protein>
<evidence type="ECO:0000256" key="1">
    <source>
        <dbReference type="ARBA" id="ARBA00004370"/>
    </source>
</evidence>
<dbReference type="Pfam" id="PF22705">
    <property type="entry name" value="C2-set_3"/>
    <property type="match status" value="1"/>
</dbReference>
<dbReference type="InterPro" id="IPR036179">
    <property type="entry name" value="Ig-like_dom_sf"/>
</dbReference>
<dbReference type="Gene3D" id="1.10.533.10">
    <property type="entry name" value="Death Domain, Fas"/>
    <property type="match status" value="1"/>
</dbReference>
<name>A0AAZ3RZY2_ONCTS</name>
<dbReference type="FunFam" id="2.60.40.10:FF:000088">
    <property type="entry name" value="Butyrophilin subfamily 1 member A1"/>
    <property type="match status" value="1"/>
</dbReference>
<accession>A0AAZ3RZY2</accession>
<dbReference type="PANTHER" id="PTHR24100:SF151">
    <property type="entry name" value="ICOS LIGAND"/>
    <property type="match status" value="1"/>
</dbReference>
<keyword evidence="2" id="KW-0812">Transmembrane</keyword>
<dbReference type="Ensembl" id="ENSOTST00005183646.1">
    <property type="protein sequence ID" value="ENSOTSP00005147036.1"/>
    <property type="gene ID" value="ENSOTSG00005020592.2"/>
</dbReference>
<dbReference type="Gene3D" id="2.60.40.10">
    <property type="entry name" value="Immunoglobulins"/>
    <property type="match status" value="2"/>
</dbReference>
<keyword evidence="5" id="KW-0472">Membrane</keyword>
<dbReference type="GO" id="GO:0005102">
    <property type="term" value="F:signaling receptor binding"/>
    <property type="evidence" value="ECO:0007669"/>
    <property type="project" value="TreeGrafter"/>
</dbReference>
<dbReference type="GO" id="GO:0042110">
    <property type="term" value="P:T cell activation"/>
    <property type="evidence" value="ECO:0007669"/>
    <property type="project" value="UniProtKB-ARBA"/>
</dbReference>
<evidence type="ECO:0000256" key="5">
    <source>
        <dbReference type="ARBA" id="ARBA00023136"/>
    </source>
</evidence>
<dbReference type="PROSITE" id="PS50835">
    <property type="entry name" value="IG_LIKE"/>
    <property type="match status" value="2"/>
</dbReference>
<evidence type="ECO:0000256" key="9">
    <source>
        <dbReference type="ARBA" id="ARBA00038221"/>
    </source>
</evidence>
<evidence type="ECO:0000256" key="10">
    <source>
        <dbReference type="SAM" id="MobiDB-lite"/>
    </source>
</evidence>
<keyword evidence="8" id="KW-0393">Immunoglobulin domain</keyword>
<dbReference type="SMART" id="SM00409">
    <property type="entry name" value="IG"/>
    <property type="match status" value="1"/>
</dbReference>
<reference evidence="13" key="3">
    <citation type="submission" date="2025-09" db="UniProtKB">
        <authorList>
            <consortium name="Ensembl"/>
        </authorList>
    </citation>
    <scope>IDENTIFICATION</scope>
</reference>
<feature type="chain" id="PRO_5044206829" description="Ig-like domain-containing protein" evidence="11">
    <location>
        <begin position="28"/>
        <end position="441"/>
    </location>
</feature>
<feature type="region of interest" description="Disordered" evidence="10">
    <location>
        <begin position="376"/>
        <end position="422"/>
    </location>
</feature>
<feature type="domain" description="Ig-like" evidence="12">
    <location>
        <begin position="126"/>
        <end position="236"/>
    </location>
</feature>
<dbReference type="InterPro" id="IPR007110">
    <property type="entry name" value="Ig-like_dom"/>
</dbReference>
<feature type="domain" description="Ig-like" evidence="12">
    <location>
        <begin position="41"/>
        <end position="123"/>
    </location>
</feature>
<dbReference type="SUPFAM" id="SSF48726">
    <property type="entry name" value="Immunoglobulin"/>
    <property type="match status" value="2"/>
</dbReference>
<reference evidence="14" key="1">
    <citation type="journal article" date="2018" name="PLoS ONE">
        <title>Chinook salmon (Oncorhynchus tshawytscha) genome and transcriptome.</title>
        <authorList>
            <person name="Christensen K.A."/>
            <person name="Leong J.S."/>
            <person name="Sakhrani D."/>
            <person name="Biagi C.A."/>
            <person name="Minkley D.R."/>
            <person name="Withler R.E."/>
            <person name="Rondeau E.B."/>
            <person name="Koop B.F."/>
            <person name="Devlin R.H."/>
        </authorList>
    </citation>
    <scope>NUCLEOTIDE SEQUENCE [LARGE SCALE GENOMIC DNA]</scope>
</reference>
<comment type="similarity">
    <text evidence="9">Belongs to the SKINT family.</text>
</comment>
<dbReference type="Proteomes" id="UP000694402">
    <property type="component" value="Unassembled WGS sequence"/>
</dbReference>
<dbReference type="RefSeq" id="XP_024259718.1">
    <property type="nucleotide sequence ID" value="XM_024403950.2"/>
</dbReference>
<evidence type="ECO:0000256" key="6">
    <source>
        <dbReference type="ARBA" id="ARBA00023157"/>
    </source>
</evidence>
<dbReference type="SMART" id="SM00406">
    <property type="entry name" value="IGv"/>
    <property type="match status" value="1"/>
</dbReference>
<dbReference type="FunFam" id="2.60.40.10:FF:000142">
    <property type="entry name" value="V-set domain-containing T-cell activation inhibitor 1"/>
    <property type="match status" value="1"/>
</dbReference>
<evidence type="ECO:0000313" key="14">
    <source>
        <dbReference type="Proteomes" id="UP000694402"/>
    </source>
</evidence>
<dbReference type="GO" id="GO:0050863">
    <property type="term" value="P:regulation of T cell activation"/>
    <property type="evidence" value="ECO:0007669"/>
    <property type="project" value="UniProtKB-ARBA"/>
</dbReference>
<keyword evidence="4" id="KW-1133">Transmembrane helix</keyword>
<comment type="subcellular location">
    <subcellularLocation>
        <location evidence="1">Membrane</location>
    </subcellularLocation>
</comment>
<gene>
    <name evidence="13" type="primary">LOC112235497</name>
</gene>
<keyword evidence="14" id="KW-1185">Reference proteome</keyword>
<evidence type="ECO:0000259" key="12">
    <source>
        <dbReference type="PROSITE" id="PS50835"/>
    </source>
</evidence>
<keyword evidence="6" id="KW-1015">Disulfide bond</keyword>
<proteinExistence type="inferred from homology"/>
<dbReference type="InterPro" id="IPR013106">
    <property type="entry name" value="Ig_V-set"/>
</dbReference>
<dbReference type="InterPro" id="IPR050504">
    <property type="entry name" value="IgSF_BTN/MOG"/>
</dbReference>
<dbReference type="InterPro" id="IPR013783">
    <property type="entry name" value="Ig-like_fold"/>
</dbReference>
<feature type="compositionally biased region" description="Polar residues" evidence="10">
    <location>
        <begin position="379"/>
        <end position="398"/>
    </location>
</feature>